<comment type="caution">
    <text evidence="3">The sequence shown here is derived from an EMBL/GenBank/DDBJ whole genome shotgun (WGS) entry which is preliminary data.</text>
</comment>
<feature type="compositionally biased region" description="Basic and acidic residues" evidence="1">
    <location>
        <begin position="351"/>
        <end position="361"/>
    </location>
</feature>
<dbReference type="InterPro" id="IPR007461">
    <property type="entry name" value="Ysc84_actin-binding"/>
</dbReference>
<feature type="domain" description="PDZ" evidence="2">
    <location>
        <begin position="28"/>
        <end position="102"/>
    </location>
</feature>
<gene>
    <name evidence="3" type="ORF">SO694_00123048</name>
</gene>
<organism evidence="3 4">
    <name type="scientific">Aureococcus anophagefferens</name>
    <name type="common">Harmful bloom alga</name>
    <dbReference type="NCBI Taxonomy" id="44056"/>
    <lineage>
        <taxon>Eukaryota</taxon>
        <taxon>Sar</taxon>
        <taxon>Stramenopiles</taxon>
        <taxon>Ochrophyta</taxon>
        <taxon>Pelagophyceae</taxon>
        <taxon>Pelagomonadales</taxon>
        <taxon>Pelagomonadaceae</taxon>
        <taxon>Aureococcus</taxon>
    </lineage>
</organism>
<dbReference type="Pfam" id="PF04366">
    <property type="entry name" value="Ysc84"/>
    <property type="match status" value="1"/>
</dbReference>
<proteinExistence type="predicted"/>
<evidence type="ECO:0000256" key="1">
    <source>
        <dbReference type="SAM" id="MobiDB-lite"/>
    </source>
</evidence>
<dbReference type="InterPro" id="IPR051702">
    <property type="entry name" value="SH3_domain_YSC84-like"/>
</dbReference>
<dbReference type="SMART" id="SM00228">
    <property type="entry name" value="PDZ"/>
    <property type="match status" value="1"/>
</dbReference>
<dbReference type="InterPro" id="IPR036034">
    <property type="entry name" value="PDZ_sf"/>
</dbReference>
<dbReference type="InterPro" id="IPR001478">
    <property type="entry name" value="PDZ"/>
</dbReference>
<evidence type="ECO:0000259" key="2">
    <source>
        <dbReference type="PROSITE" id="PS50106"/>
    </source>
</evidence>
<accession>A0ABR1FIY7</accession>
<evidence type="ECO:0000313" key="4">
    <source>
        <dbReference type="Proteomes" id="UP001363151"/>
    </source>
</evidence>
<evidence type="ECO:0000313" key="3">
    <source>
        <dbReference type="EMBL" id="KAK7231722.1"/>
    </source>
</evidence>
<dbReference type="Gene3D" id="2.30.42.10">
    <property type="match status" value="1"/>
</dbReference>
<protein>
    <recommendedName>
        <fullName evidence="2">PDZ domain-containing protein</fullName>
    </recommendedName>
</protein>
<dbReference type="PROSITE" id="PS50106">
    <property type="entry name" value="PDZ"/>
    <property type="match status" value="1"/>
</dbReference>
<dbReference type="PANTHER" id="PTHR15629:SF2">
    <property type="entry name" value="SH3 DOMAIN-CONTAINING YSC84-LIKE PROTEIN 1"/>
    <property type="match status" value="1"/>
</dbReference>
<dbReference type="Proteomes" id="UP001363151">
    <property type="component" value="Unassembled WGS sequence"/>
</dbReference>
<dbReference type="EMBL" id="JBBJCI010000375">
    <property type="protein sequence ID" value="KAK7231722.1"/>
    <property type="molecule type" value="Genomic_DNA"/>
</dbReference>
<reference evidence="3 4" key="1">
    <citation type="submission" date="2024-03" db="EMBL/GenBank/DDBJ databases">
        <title>Aureococcus anophagefferens CCMP1851 and Kratosvirus quantuckense: Draft genome of a second virus-susceptible host strain in the model system.</title>
        <authorList>
            <person name="Chase E."/>
            <person name="Truchon A.R."/>
            <person name="Schepens W."/>
            <person name="Wilhelm S.W."/>
        </authorList>
    </citation>
    <scope>NUCLEOTIDE SEQUENCE [LARGE SCALE GENOMIC DNA]</scope>
    <source>
        <strain evidence="3 4">CCMP1851</strain>
    </source>
</reference>
<feature type="region of interest" description="Disordered" evidence="1">
    <location>
        <begin position="330"/>
        <end position="361"/>
    </location>
</feature>
<dbReference type="SUPFAM" id="SSF50156">
    <property type="entry name" value="PDZ domain-like"/>
    <property type="match status" value="1"/>
</dbReference>
<keyword evidence="4" id="KW-1185">Reference proteome</keyword>
<dbReference type="PANTHER" id="PTHR15629">
    <property type="entry name" value="SH3YL1 PROTEIN"/>
    <property type="match status" value="1"/>
</dbReference>
<sequence length="361" mass="37275">MEYVTSMSNGAVDIFRGLAGLETGEEVKTDFEIHEPGALGLSLNGAGRVTVVDAGSPAEAHGIKLGDLVAALNDEEVLPGEAEAAVAGRTERPLKISVSRREGRDYDDPGLGVVKFRLDEECVKAERILEAALNSPASGPPPGVLRGAHGVAFVRCFETAIGTTSSRFGTGCVLARLPDGGWSAPSAIGVLGFGFGWQLGAQVMDFLIILNRPSAVLAFTAGVGVTLGASLGVSAGPYGAGSESRLELGAEGVAPAWTYACTKGIYAGVSLEGASLNERSAVNERHYMRPASCKDLLSGKIPPTPAAAKLHGLLKELDDKPAPAHWRVGAWHAEAPKDAPPDEAPAAPEETPARDPEVAAA</sequence>
<name>A0ABR1FIY7_AURAN</name>